<dbReference type="Proteomes" id="UP001626550">
    <property type="component" value="Unassembled WGS sequence"/>
</dbReference>
<dbReference type="InterPro" id="IPR038605">
    <property type="entry name" value="Pba1_sf"/>
</dbReference>
<dbReference type="AlphaFoldDB" id="A0ABD2PNH4"/>
<evidence type="ECO:0008006" key="3">
    <source>
        <dbReference type="Google" id="ProtNLM"/>
    </source>
</evidence>
<organism evidence="1 2">
    <name type="scientific">Cichlidogyrus casuarinus</name>
    <dbReference type="NCBI Taxonomy" id="1844966"/>
    <lineage>
        <taxon>Eukaryota</taxon>
        <taxon>Metazoa</taxon>
        <taxon>Spiralia</taxon>
        <taxon>Lophotrochozoa</taxon>
        <taxon>Platyhelminthes</taxon>
        <taxon>Monogenea</taxon>
        <taxon>Monopisthocotylea</taxon>
        <taxon>Dactylogyridea</taxon>
        <taxon>Ancyrocephalidae</taxon>
        <taxon>Cichlidogyrus</taxon>
    </lineage>
</organism>
<dbReference type="Gene3D" id="3.40.50.12120">
    <property type="entry name" value="POC1 chaperone"/>
    <property type="match status" value="1"/>
</dbReference>
<comment type="caution">
    <text evidence="1">The sequence shown here is derived from an EMBL/GenBank/DDBJ whole genome shotgun (WGS) entry which is preliminary data.</text>
</comment>
<gene>
    <name evidence="1" type="ORF">Ciccas_012399</name>
</gene>
<protein>
    <recommendedName>
        <fullName evidence="3">Proteasome assembly chaperone 1</fullName>
    </recommendedName>
</protein>
<dbReference type="EMBL" id="JBJKFK010004353">
    <property type="protein sequence ID" value="KAL3309059.1"/>
    <property type="molecule type" value="Genomic_DNA"/>
</dbReference>
<evidence type="ECO:0000313" key="2">
    <source>
        <dbReference type="Proteomes" id="UP001626550"/>
    </source>
</evidence>
<sequence>MCDFDANLFLYDADTSSDEEEIVSVSQDKSCLAPEDLDSVEYVYFFVGSISCAMISNSLLTSRSIQSIKVEYSENKSFTCSLHKLDDKLLWIVPENREIFGAANNLAEILMSKANLPPKPIIQIFDSRPVSSMKDNLGKQFLFAVKNSHFHQPCSFPNLGPSESIGGVSAALLTLAEIRCIPAVIFVGYHSSMADSITSVIELKQFMTLLSSPIGTILRLDFDLKNKEALKQVQGSRDRTHELMFV</sequence>
<keyword evidence="2" id="KW-1185">Reference proteome</keyword>
<reference evidence="1 2" key="1">
    <citation type="submission" date="2024-11" db="EMBL/GenBank/DDBJ databases">
        <title>Adaptive evolution of stress response genes in parasites aligns with host niche diversity.</title>
        <authorList>
            <person name="Hahn C."/>
            <person name="Resl P."/>
        </authorList>
    </citation>
    <scope>NUCLEOTIDE SEQUENCE [LARGE SCALE GENOMIC DNA]</scope>
    <source>
        <strain evidence="1">EGGRZ-B1_66</strain>
        <tissue evidence="1">Body</tissue>
    </source>
</reference>
<accession>A0ABD2PNH4</accession>
<name>A0ABD2PNH4_9PLAT</name>
<proteinExistence type="predicted"/>
<evidence type="ECO:0000313" key="1">
    <source>
        <dbReference type="EMBL" id="KAL3309059.1"/>
    </source>
</evidence>